<feature type="domain" description="Cytochrome c-552/DMSO reductase-like haem-binding" evidence="6">
    <location>
        <begin position="8"/>
        <end position="358"/>
    </location>
</feature>
<gene>
    <name evidence="7" type="ORF">SAMN02745752_02725</name>
</gene>
<keyword evidence="4" id="KW-0249">Electron transport</keyword>
<accession>A0A1K1ZK99</accession>
<keyword evidence="1" id="KW-0813">Transport</keyword>
<dbReference type="EMBL" id="FPJW01000012">
    <property type="protein sequence ID" value="SFX74551.1"/>
    <property type="molecule type" value="Genomic_DNA"/>
</dbReference>
<keyword evidence="3" id="KW-0479">Metal-binding</keyword>
<protein>
    <submittedName>
        <fullName evidence="7">Ethylbenzene dehydrogenase</fullName>
    </submittedName>
</protein>
<name>A0A1K1ZK99_9GAMM</name>
<dbReference type="RefSeq" id="WP_072327047.1">
    <property type="nucleotide sequence ID" value="NZ_FPJW01000012.1"/>
</dbReference>
<evidence type="ECO:0000256" key="4">
    <source>
        <dbReference type="ARBA" id="ARBA00022982"/>
    </source>
</evidence>
<evidence type="ECO:0000256" key="2">
    <source>
        <dbReference type="ARBA" id="ARBA00022617"/>
    </source>
</evidence>
<sequence length="479" mass="54490">MSCVRLGVILATLLLGWVLLWTTQGKGVVQDDPERNIAIPDVLLMPLQMQVAYNDEKIYFRYRWPAERAYVYHDMLRYEQGRWVRHGGSPVGAHPDGTYEDRVTMLVDDGKVPEFGRYGGYITVGANARFFTDQATPAEVQADPHLGQTLRQSDVRKYLPATRMDVSDWRGVVDEQTLQQQREAGYFLDLWHWRAGRSNAVGVSDDQLIAEFRLSDKGRGPYTTNWDAANSRPMWVFDREKAGIDALRWDTVQAQSPDFDGIYFLSEDLAKPFDPDHQWQEGDVIPRILHRQPEGSRAAIGVEGGPARWSNGYWDVTLVRALDTGFPLDDKMFREQGVYTLGMAVHRDATGSRWHYVSHPYTLGLGREADIVAQRFSGETPQWSDTWKDLTLFYPGQVNWPLLVSKAHAGAPDIAEGKPVRPRHSEKQLAIYGVEMEFNQEIISQWRKTLVVGLLLMLGVWFGLHRLMKNVRLNEGGGA</sequence>
<dbReference type="CDD" id="cd09625">
    <property type="entry name" value="DOMON_like_cytochrome"/>
    <property type="match status" value="1"/>
</dbReference>
<reference evidence="7 8" key="1">
    <citation type="submission" date="2016-11" db="EMBL/GenBank/DDBJ databases">
        <authorList>
            <person name="Jaros S."/>
            <person name="Januszkiewicz K."/>
            <person name="Wedrychowicz H."/>
        </authorList>
    </citation>
    <scope>NUCLEOTIDE SEQUENCE [LARGE SCALE GENOMIC DNA]</scope>
    <source>
        <strain evidence="7 8">DSM 21637</strain>
    </source>
</reference>
<dbReference type="GO" id="GO:0046872">
    <property type="term" value="F:metal ion binding"/>
    <property type="evidence" value="ECO:0007669"/>
    <property type="project" value="UniProtKB-KW"/>
</dbReference>
<evidence type="ECO:0000256" key="5">
    <source>
        <dbReference type="ARBA" id="ARBA00023004"/>
    </source>
</evidence>
<keyword evidence="2" id="KW-0349">Heme</keyword>
<keyword evidence="8" id="KW-1185">Reference proteome</keyword>
<proteinExistence type="predicted"/>
<evidence type="ECO:0000259" key="6">
    <source>
        <dbReference type="SMART" id="SM00887"/>
    </source>
</evidence>
<dbReference type="OrthoDB" id="5337932at2"/>
<evidence type="ECO:0000313" key="7">
    <source>
        <dbReference type="EMBL" id="SFX74551.1"/>
    </source>
</evidence>
<dbReference type="InterPro" id="IPR019020">
    <property type="entry name" value="Cyt-c552/DMSO_Rdtase_haem-bd"/>
</dbReference>
<dbReference type="Proteomes" id="UP000182350">
    <property type="component" value="Unassembled WGS sequence"/>
</dbReference>
<dbReference type="AlphaFoldDB" id="A0A1K1ZK99"/>
<dbReference type="STRING" id="1122209.SAMN02745752_02725"/>
<dbReference type="Gene3D" id="2.60.40.1190">
    <property type="match status" value="1"/>
</dbReference>
<evidence type="ECO:0000256" key="1">
    <source>
        <dbReference type="ARBA" id="ARBA00022448"/>
    </source>
</evidence>
<dbReference type="Pfam" id="PF09459">
    <property type="entry name" value="EB_dh"/>
    <property type="match status" value="1"/>
</dbReference>
<dbReference type="SMART" id="SM00887">
    <property type="entry name" value="EB_dh"/>
    <property type="match status" value="1"/>
</dbReference>
<evidence type="ECO:0000313" key="8">
    <source>
        <dbReference type="Proteomes" id="UP000182350"/>
    </source>
</evidence>
<dbReference type="GO" id="GO:0020037">
    <property type="term" value="F:heme binding"/>
    <property type="evidence" value="ECO:0007669"/>
    <property type="project" value="InterPro"/>
</dbReference>
<keyword evidence="5" id="KW-0408">Iron</keyword>
<organism evidence="7 8">
    <name type="scientific">Marinospirillum alkaliphilum DSM 21637</name>
    <dbReference type="NCBI Taxonomy" id="1122209"/>
    <lineage>
        <taxon>Bacteria</taxon>
        <taxon>Pseudomonadati</taxon>
        <taxon>Pseudomonadota</taxon>
        <taxon>Gammaproteobacteria</taxon>
        <taxon>Oceanospirillales</taxon>
        <taxon>Oceanospirillaceae</taxon>
        <taxon>Marinospirillum</taxon>
    </lineage>
</organism>
<evidence type="ECO:0000256" key="3">
    <source>
        <dbReference type="ARBA" id="ARBA00022723"/>
    </source>
</evidence>